<feature type="transmembrane region" description="Helical" evidence="9">
    <location>
        <begin position="217"/>
        <end position="239"/>
    </location>
</feature>
<comment type="caution">
    <text evidence="11">The sequence shown here is derived from an EMBL/GenBank/DDBJ whole genome shotgun (WGS) entry which is preliminary data.</text>
</comment>
<evidence type="ECO:0000256" key="9">
    <source>
        <dbReference type="SAM" id="Phobius"/>
    </source>
</evidence>
<sequence>MNGEYHRLNTLGWKENPKKNAGIFSILFYRWVGEIVAIGNKCPIEIDDLFPLLSEDKTETSAENLQRTWSKEKAKGVAVTDRRGYRLFRALIQMFPWTYHLSVASAALLAGVCNVLQCVFLSLLLAQFVKSSSSGRWLMYVYAAGICLSSLVRAIATPQWIFHAYLIALRWKSGTLAVIYKKVLSLNQEDLLNVTSGWIINLVAGDLQRFELSALSIFLLPQAVLEVCSISCLMVYFFGWKSLSGVAFMVSLSLYYGIAGQVSLRLRTKISRVADQRVDVMNSIISGIRAVKMYAWEGSFMEKVKRLRRYIT</sequence>
<comment type="similarity">
    <text evidence="2">Belongs to the ABC transporter superfamily. ABCC family. Conjugate transporter (TC 3.A.1.208) subfamily.</text>
</comment>
<keyword evidence="5" id="KW-0547">Nucleotide-binding</keyword>
<dbReference type="SUPFAM" id="SSF90123">
    <property type="entry name" value="ABC transporter transmembrane region"/>
    <property type="match status" value="1"/>
</dbReference>
<name>A0ABN8P2T5_9CNID</name>
<keyword evidence="12" id="KW-1185">Reference proteome</keyword>
<keyword evidence="4 9" id="KW-0812">Transmembrane</keyword>
<dbReference type="PANTHER" id="PTHR24223:SF456">
    <property type="entry name" value="MULTIDRUG RESISTANCE-ASSOCIATED PROTEIN LETHAL(2)03659"/>
    <property type="match status" value="1"/>
</dbReference>
<keyword evidence="6" id="KW-0067">ATP-binding</keyword>
<evidence type="ECO:0000256" key="4">
    <source>
        <dbReference type="ARBA" id="ARBA00022692"/>
    </source>
</evidence>
<dbReference type="Proteomes" id="UP001159405">
    <property type="component" value="Unassembled WGS sequence"/>
</dbReference>
<accession>A0ABN8P2T5</accession>
<evidence type="ECO:0000256" key="3">
    <source>
        <dbReference type="ARBA" id="ARBA00022448"/>
    </source>
</evidence>
<evidence type="ECO:0000256" key="6">
    <source>
        <dbReference type="ARBA" id="ARBA00022840"/>
    </source>
</evidence>
<keyword evidence="8 9" id="KW-0472">Membrane</keyword>
<evidence type="ECO:0000256" key="2">
    <source>
        <dbReference type="ARBA" id="ARBA00009726"/>
    </source>
</evidence>
<evidence type="ECO:0000313" key="11">
    <source>
        <dbReference type="EMBL" id="CAH3127886.1"/>
    </source>
</evidence>
<dbReference type="Pfam" id="PF00664">
    <property type="entry name" value="ABC_membrane"/>
    <property type="match status" value="1"/>
</dbReference>
<proteinExistence type="inferred from homology"/>
<evidence type="ECO:0000256" key="1">
    <source>
        <dbReference type="ARBA" id="ARBA00004141"/>
    </source>
</evidence>
<dbReference type="InterPro" id="IPR050173">
    <property type="entry name" value="ABC_transporter_C-like"/>
</dbReference>
<feature type="domain" description="ABC transmembrane type-1" evidence="10">
    <location>
        <begin position="106"/>
        <end position="312"/>
    </location>
</feature>
<dbReference type="PANTHER" id="PTHR24223">
    <property type="entry name" value="ATP-BINDING CASSETTE SUB-FAMILY C"/>
    <property type="match status" value="1"/>
</dbReference>
<comment type="subcellular location">
    <subcellularLocation>
        <location evidence="1">Membrane</location>
        <topology evidence="1">Multi-pass membrane protein</topology>
    </subcellularLocation>
</comment>
<organism evidence="11 12">
    <name type="scientific">Porites lobata</name>
    <dbReference type="NCBI Taxonomy" id="104759"/>
    <lineage>
        <taxon>Eukaryota</taxon>
        <taxon>Metazoa</taxon>
        <taxon>Cnidaria</taxon>
        <taxon>Anthozoa</taxon>
        <taxon>Hexacorallia</taxon>
        <taxon>Scleractinia</taxon>
        <taxon>Fungiina</taxon>
        <taxon>Poritidae</taxon>
        <taxon>Porites</taxon>
    </lineage>
</organism>
<keyword evidence="3" id="KW-0813">Transport</keyword>
<feature type="transmembrane region" description="Helical" evidence="9">
    <location>
        <begin position="245"/>
        <end position="264"/>
    </location>
</feature>
<evidence type="ECO:0000256" key="7">
    <source>
        <dbReference type="ARBA" id="ARBA00022989"/>
    </source>
</evidence>
<dbReference type="InterPro" id="IPR036640">
    <property type="entry name" value="ABC1_TM_sf"/>
</dbReference>
<keyword evidence="7 9" id="KW-1133">Transmembrane helix</keyword>
<feature type="transmembrane region" description="Helical" evidence="9">
    <location>
        <begin position="137"/>
        <end position="156"/>
    </location>
</feature>
<reference evidence="11 12" key="1">
    <citation type="submission" date="2022-05" db="EMBL/GenBank/DDBJ databases">
        <authorList>
            <consortium name="Genoscope - CEA"/>
            <person name="William W."/>
        </authorList>
    </citation>
    <scope>NUCLEOTIDE SEQUENCE [LARGE SCALE GENOMIC DNA]</scope>
</reference>
<evidence type="ECO:0000259" key="10">
    <source>
        <dbReference type="PROSITE" id="PS50929"/>
    </source>
</evidence>
<feature type="non-terminal residue" evidence="11">
    <location>
        <position position="312"/>
    </location>
</feature>
<evidence type="ECO:0000256" key="8">
    <source>
        <dbReference type="ARBA" id="ARBA00023136"/>
    </source>
</evidence>
<dbReference type="Gene3D" id="1.20.1560.10">
    <property type="entry name" value="ABC transporter type 1, transmembrane domain"/>
    <property type="match status" value="1"/>
</dbReference>
<evidence type="ECO:0000256" key="5">
    <source>
        <dbReference type="ARBA" id="ARBA00022741"/>
    </source>
</evidence>
<feature type="transmembrane region" description="Helical" evidence="9">
    <location>
        <begin position="97"/>
        <end position="125"/>
    </location>
</feature>
<dbReference type="EMBL" id="CALNXK010000044">
    <property type="protein sequence ID" value="CAH3127886.1"/>
    <property type="molecule type" value="Genomic_DNA"/>
</dbReference>
<gene>
    <name evidence="11" type="ORF">PLOB_00033255</name>
</gene>
<protein>
    <recommendedName>
        <fullName evidence="10">ABC transmembrane type-1 domain-containing protein</fullName>
    </recommendedName>
</protein>
<evidence type="ECO:0000313" key="12">
    <source>
        <dbReference type="Proteomes" id="UP001159405"/>
    </source>
</evidence>
<dbReference type="PROSITE" id="PS50929">
    <property type="entry name" value="ABC_TM1F"/>
    <property type="match status" value="1"/>
</dbReference>
<dbReference type="InterPro" id="IPR011527">
    <property type="entry name" value="ABC1_TM_dom"/>
</dbReference>